<feature type="region of interest" description="Disordered" evidence="1">
    <location>
        <begin position="114"/>
        <end position="158"/>
    </location>
</feature>
<dbReference type="AlphaFoldDB" id="A0A8D8HQS7"/>
<sequence>MSSSWNVDAYRSVSLSECHWKLCREFMTRYRHLYPEEQTVALAQIFANAQLLLRGDADQTTRLVLDLAREQPSAEVKLEVDGIEKGLVKREVVSSDDVSEVAVERELDSVVVKTEQINESEKDDNADLSSPHEDSTVESSTIGPPSAKQRKTDQGELETDATTTILAGQTHFKPVKKLQNIEDVYRNLVIVDNDFEKTCREFQRLQSGSIQSVQQTWDEGHCSSKIFVDQIVLVEGWSKTESLAKKKALAAFFKKMKVFCYQIVSKKPSHLPENQIARTEDPTTNSKHYKSIMKRFVKDSIEHELVFSEEFSEAERDKLQRIAIKLDLKTCIVESSTNPQLKVIGQPLPALAIVERIVVQKDPELGALYEVIAPSVRARVEVADST</sequence>
<name>A0A8D8HQS7_CULPI</name>
<feature type="compositionally biased region" description="Basic and acidic residues" evidence="1">
    <location>
        <begin position="119"/>
        <end position="135"/>
    </location>
</feature>
<dbReference type="EMBL" id="HBUE01218944">
    <property type="protein sequence ID" value="CAG6538622.1"/>
    <property type="molecule type" value="Transcribed_RNA"/>
</dbReference>
<dbReference type="EMBL" id="HBUE01000499">
    <property type="protein sequence ID" value="CAG6443567.1"/>
    <property type="molecule type" value="Transcribed_RNA"/>
</dbReference>
<dbReference type="Pfam" id="PF11952">
    <property type="entry name" value="XTBD"/>
    <property type="match status" value="1"/>
</dbReference>
<reference evidence="3" key="1">
    <citation type="submission" date="2021-05" db="EMBL/GenBank/DDBJ databases">
        <authorList>
            <person name="Alioto T."/>
            <person name="Alioto T."/>
            <person name="Gomez Garrido J."/>
        </authorList>
    </citation>
    <scope>NUCLEOTIDE SEQUENCE</scope>
</reference>
<proteinExistence type="predicted"/>
<evidence type="ECO:0000259" key="2">
    <source>
        <dbReference type="PROSITE" id="PS51827"/>
    </source>
</evidence>
<evidence type="ECO:0000256" key="1">
    <source>
        <dbReference type="SAM" id="MobiDB-lite"/>
    </source>
</evidence>
<dbReference type="EMBL" id="HBUE01325512">
    <property type="protein sequence ID" value="CAG6590637.1"/>
    <property type="molecule type" value="Transcribed_RNA"/>
</dbReference>
<feature type="domain" description="XRN2-binding (XTBD)" evidence="2">
    <location>
        <begin position="7"/>
        <end position="96"/>
    </location>
</feature>
<protein>
    <submittedName>
        <fullName evidence="3">(northern house mosquito) hypothetical protein</fullName>
    </submittedName>
</protein>
<dbReference type="InterPro" id="IPR021859">
    <property type="entry name" value="XTBD"/>
</dbReference>
<accession>A0A8D8HQS7</accession>
<evidence type="ECO:0000313" key="3">
    <source>
        <dbReference type="EMBL" id="CAG6538622.1"/>
    </source>
</evidence>
<dbReference type="PROSITE" id="PS51827">
    <property type="entry name" value="XTBD"/>
    <property type="match status" value="1"/>
</dbReference>
<organism evidence="3">
    <name type="scientific">Culex pipiens</name>
    <name type="common">House mosquito</name>
    <dbReference type="NCBI Taxonomy" id="7175"/>
    <lineage>
        <taxon>Eukaryota</taxon>
        <taxon>Metazoa</taxon>
        <taxon>Ecdysozoa</taxon>
        <taxon>Arthropoda</taxon>
        <taxon>Hexapoda</taxon>
        <taxon>Insecta</taxon>
        <taxon>Pterygota</taxon>
        <taxon>Neoptera</taxon>
        <taxon>Endopterygota</taxon>
        <taxon>Diptera</taxon>
        <taxon>Nematocera</taxon>
        <taxon>Culicoidea</taxon>
        <taxon>Culicidae</taxon>
        <taxon>Culicinae</taxon>
        <taxon>Culicini</taxon>
        <taxon>Culex</taxon>
        <taxon>Culex</taxon>
    </lineage>
</organism>